<dbReference type="Proteomes" id="UP000192936">
    <property type="component" value="Unassembled WGS sequence"/>
</dbReference>
<dbReference type="AlphaFoldDB" id="A0A1X7EZJ0"/>
<dbReference type="Pfam" id="PF05598">
    <property type="entry name" value="DUF772"/>
    <property type="match status" value="1"/>
</dbReference>
<dbReference type="GO" id="GO:0006313">
    <property type="term" value="P:DNA transposition"/>
    <property type="evidence" value="ECO:0007669"/>
    <property type="project" value="InterPro"/>
</dbReference>
<organism evidence="4 5">
    <name type="scientific">Azospirillum oryzae</name>
    <dbReference type="NCBI Taxonomy" id="286727"/>
    <lineage>
        <taxon>Bacteria</taxon>
        <taxon>Pseudomonadati</taxon>
        <taxon>Pseudomonadota</taxon>
        <taxon>Alphaproteobacteria</taxon>
        <taxon>Rhodospirillales</taxon>
        <taxon>Azospirillaceae</taxon>
        <taxon>Azospirillum</taxon>
    </lineage>
</organism>
<protein>
    <submittedName>
        <fullName evidence="4">Transposase DDE domain-containing protein</fullName>
    </submittedName>
</protein>
<evidence type="ECO:0000256" key="1">
    <source>
        <dbReference type="SAM" id="MobiDB-lite"/>
    </source>
</evidence>
<gene>
    <name evidence="4" type="ORF">SAMN02982917_2192</name>
</gene>
<feature type="region of interest" description="Disordered" evidence="1">
    <location>
        <begin position="159"/>
        <end position="181"/>
    </location>
</feature>
<feature type="compositionally biased region" description="Low complexity" evidence="1">
    <location>
        <begin position="282"/>
        <end position="303"/>
    </location>
</feature>
<name>A0A1X7EZJ0_9PROT</name>
<dbReference type="GO" id="GO:0004803">
    <property type="term" value="F:transposase activity"/>
    <property type="evidence" value="ECO:0007669"/>
    <property type="project" value="InterPro"/>
</dbReference>
<dbReference type="Pfam" id="PF01609">
    <property type="entry name" value="DDE_Tnp_1"/>
    <property type="match status" value="1"/>
</dbReference>
<dbReference type="EMBL" id="FXAK01000004">
    <property type="protein sequence ID" value="SMF43106.1"/>
    <property type="molecule type" value="Genomic_DNA"/>
</dbReference>
<reference evidence="4 5" key="1">
    <citation type="submission" date="2017-04" db="EMBL/GenBank/DDBJ databases">
        <authorList>
            <person name="Afonso C.L."/>
            <person name="Miller P.J."/>
            <person name="Scott M.A."/>
            <person name="Spackman E."/>
            <person name="Goraichik I."/>
            <person name="Dimitrov K.M."/>
            <person name="Suarez D.L."/>
            <person name="Swayne D.E."/>
        </authorList>
    </citation>
    <scope>NUCLEOTIDE SEQUENCE [LARGE SCALE GENOMIC DNA]</scope>
    <source>
        <strain evidence="4 5">A2P</strain>
    </source>
</reference>
<dbReference type="PANTHER" id="PTHR35604">
    <property type="entry name" value="TRANSPOSASE INSH FOR INSERTION SEQUENCE ELEMENT IS5A-RELATED"/>
    <property type="match status" value="1"/>
</dbReference>
<dbReference type="PANTHER" id="PTHR35604:SF2">
    <property type="entry name" value="TRANSPOSASE INSH FOR INSERTION SEQUENCE ELEMENT IS5A-RELATED"/>
    <property type="match status" value="1"/>
</dbReference>
<evidence type="ECO:0000259" key="2">
    <source>
        <dbReference type="Pfam" id="PF01609"/>
    </source>
</evidence>
<evidence type="ECO:0000313" key="5">
    <source>
        <dbReference type="Proteomes" id="UP000192936"/>
    </source>
</evidence>
<dbReference type="InterPro" id="IPR008490">
    <property type="entry name" value="Transposase_InsH_N"/>
</dbReference>
<evidence type="ECO:0000313" key="4">
    <source>
        <dbReference type="EMBL" id="SMF43106.1"/>
    </source>
</evidence>
<proteinExistence type="predicted"/>
<feature type="domain" description="Transposase IS4-like" evidence="2">
    <location>
        <begin position="217"/>
        <end position="278"/>
    </location>
</feature>
<accession>A0A1X7EZJ0</accession>
<dbReference type="InterPro" id="IPR002559">
    <property type="entry name" value="Transposase_11"/>
</dbReference>
<feature type="domain" description="Transposase InsH N-terminal" evidence="3">
    <location>
        <begin position="18"/>
        <end position="112"/>
    </location>
</feature>
<feature type="region of interest" description="Disordered" evidence="1">
    <location>
        <begin position="282"/>
        <end position="307"/>
    </location>
</feature>
<feature type="region of interest" description="Disordered" evidence="1">
    <location>
        <begin position="320"/>
        <end position="357"/>
    </location>
</feature>
<dbReference type="STRING" id="286727.SAMN02982917_2192"/>
<dbReference type="GO" id="GO:0003677">
    <property type="term" value="F:DNA binding"/>
    <property type="evidence" value="ECO:0007669"/>
    <property type="project" value="InterPro"/>
</dbReference>
<evidence type="ECO:0000259" key="3">
    <source>
        <dbReference type="Pfam" id="PF05598"/>
    </source>
</evidence>
<sequence>MAGQAGLFDLQDHNAELSKSGDPLERLLSVVDFEVFRPTLDAALGRKDRSRGGRPPLDAVMMFKILVLQALYGLSDEQAEYQVRDRLSFMRFLGLGLGDRVPNRTTIWLFREALVTAGAMEGLFARFDADLKERGYFALGGQIVDASIVEAPRQRLTRKEKRQIRDGEDLPWPPAKARQKDTQARWTVKRGRVKVKPGPTLDGSEARMVEGLLIPAFGYKSHINIDRRFRLIRRFLVTDAARHDGAQLPGLLNPDAFDSRVWADSAYRSKANEAAIAAAGPQHGAFPQAQGAADAGAAPTRQPRPLGGAIRRRACLRRPEAAHGAVHPHHRPWARHGEDRHRQPRLQFPTPDLARGSNCARIAPKPLHISTFPAKIRTSPPEKPWFPTGVTLAEASTGPQSRFIKVVLWQLGRWHQEQWECRRRRGSCAYFEDCSYGRFAYNARIIMIMLENPGQPRNRNLLLLDNRVLRNNQGNHSIGIAY</sequence>